<dbReference type="InterPro" id="IPR011146">
    <property type="entry name" value="HIT-like"/>
</dbReference>
<feature type="domain" description="HIT" evidence="4">
    <location>
        <begin position="15"/>
        <end position="125"/>
    </location>
</feature>
<protein>
    <submittedName>
        <fullName evidence="5">Histidine triad nucleotide-binding protein</fullName>
    </submittedName>
</protein>
<dbReference type="RefSeq" id="WP_165600387.1">
    <property type="nucleotide sequence ID" value="NZ_SORZ01000001.1"/>
</dbReference>
<dbReference type="PROSITE" id="PS00892">
    <property type="entry name" value="HIT_1"/>
    <property type="match status" value="1"/>
</dbReference>
<gene>
    <name evidence="5" type="ORF">E3202_03780</name>
</gene>
<dbReference type="CDD" id="cd01276">
    <property type="entry name" value="PKCI_related"/>
    <property type="match status" value="1"/>
</dbReference>
<feature type="short sequence motif" description="Histidine triad motif" evidence="2 3">
    <location>
        <begin position="109"/>
        <end position="113"/>
    </location>
</feature>
<dbReference type="Pfam" id="PF01230">
    <property type="entry name" value="HIT"/>
    <property type="match status" value="1"/>
</dbReference>
<feature type="active site" description="Tele-AMP-histidine intermediate" evidence="1">
    <location>
        <position position="111"/>
    </location>
</feature>
<evidence type="ECO:0000256" key="1">
    <source>
        <dbReference type="PIRSR" id="PIRSR601310-1"/>
    </source>
</evidence>
<dbReference type="Gene3D" id="3.30.428.10">
    <property type="entry name" value="HIT-like"/>
    <property type="match status" value="1"/>
</dbReference>
<reference evidence="5 6" key="1">
    <citation type="submission" date="2019-03" db="EMBL/GenBank/DDBJ databases">
        <title>The complete genome sequence of Neokomagataea sp. Jb2 NBRC113641.</title>
        <authorList>
            <person name="Chua K.-O."/>
            <person name="Chan K.-G."/>
            <person name="See-Too W.-S."/>
        </authorList>
    </citation>
    <scope>NUCLEOTIDE SEQUENCE [LARGE SCALE GENOMIC DNA]</scope>
    <source>
        <strain evidence="5 6">Jb2</strain>
    </source>
</reference>
<name>A0A506URQ6_9PROT</name>
<evidence type="ECO:0000256" key="2">
    <source>
        <dbReference type="PIRSR" id="PIRSR601310-3"/>
    </source>
</evidence>
<comment type="caution">
    <text evidence="5">The sequence shown here is derived from an EMBL/GenBank/DDBJ whole genome shotgun (WGS) entry which is preliminary data.</text>
</comment>
<dbReference type="PANTHER" id="PTHR23089">
    <property type="entry name" value="HISTIDINE TRIAD HIT PROTEIN"/>
    <property type="match status" value="1"/>
</dbReference>
<sequence>MTPTAPNPAYDPNNVFARILRGEIPCHKVYENDAALAFHDITSAAPVHVLVIPRGAYTDFHDFTRRATPEEIAKFWQAVDHVVQQENLLPAGFRLITNTGPDSGQEVPHFHVHLLGGEKLGPLLSRKS</sequence>
<dbReference type="PROSITE" id="PS51084">
    <property type="entry name" value="HIT_2"/>
    <property type="match status" value="1"/>
</dbReference>
<dbReference type="Proteomes" id="UP000315037">
    <property type="component" value="Unassembled WGS sequence"/>
</dbReference>
<accession>A0A506URQ6</accession>
<dbReference type="InterPro" id="IPR019808">
    <property type="entry name" value="Histidine_triad_CS"/>
</dbReference>
<evidence type="ECO:0000313" key="6">
    <source>
        <dbReference type="Proteomes" id="UP000315037"/>
    </source>
</evidence>
<evidence type="ECO:0000256" key="3">
    <source>
        <dbReference type="PROSITE-ProRule" id="PRU00464"/>
    </source>
</evidence>
<keyword evidence="6" id="KW-1185">Reference proteome</keyword>
<dbReference type="InterPro" id="IPR036265">
    <property type="entry name" value="HIT-like_sf"/>
</dbReference>
<dbReference type="GO" id="GO:0003824">
    <property type="term" value="F:catalytic activity"/>
    <property type="evidence" value="ECO:0007669"/>
    <property type="project" value="InterPro"/>
</dbReference>
<organism evidence="5 6">
    <name type="scientific">Oecophyllibacter saccharovorans</name>
    <dbReference type="NCBI Taxonomy" id="2558360"/>
    <lineage>
        <taxon>Bacteria</taxon>
        <taxon>Pseudomonadati</taxon>
        <taxon>Pseudomonadota</taxon>
        <taxon>Alphaproteobacteria</taxon>
        <taxon>Acetobacterales</taxon>
        <taxon>Acetobacteraceae</taxon>
        <taxon>Oecophyllibacter</taxon>
    </lineage>
</organism>
<dbReference type="AlphaFoldDB" id="A0A506URQ6"/>
<evidence type="ECO:0000259" key="4">
    <source>
        <dbReference type="PROSITE" id="PS51084"/>
    </source>
</evidence>
<dbReference type="InterPro" id="IPR001310">
    <property type="entry name" value="Histidine_triad_HIT"/>
</dbReference>
<dbReference type="PRINTS" id="PR00332">
    <property type="entry name" value="HISTRIAD"/>
</dbReference>
<dbReference type="EMBL" id="SORZ01000001">
    <property type="protein sequence ID" value="TPW36030.1"/>
    <property type="molecule type" value="Genomic_DNA"/>
</dbReference>
<proteinExistence type="predicted"/>
<dbReference type="SUPFAM" id="SSF54197">
    <property type="entry name" value="HIT-like"/>
    <property type="match status" value="1"/>
</dbReference>
<evidence type="ECO:0000313" key="5">
    <source>
        <dbReference type="EMBL" id="TPW36030.1"/>
    </source>
</evidence>